<dbReference type="Pfam" id="PF08192">
    <property type="entry name" value="Peptidase_S64"/>
    <property type="match status" value="1"/>
</dbReference>
<organism evidence="1 2">
    <name type="scientific">Heliocybe sulcata</name>
    <dbReference type="NCBI Taxonomy" id="5364"/>
    <lineage>
        <taxon>Eukaryota</taxon>
        <taxon>Fungi</taxon>
        <taxon>Dikarya</taxon>
        <taxon>Basidiomycota</taxon>
        <taxon>Agaricomycotina</taxon>
        <taxon>Agaricomycetes</taxon>
        <taxon>Gloeophyllales</taxon>
        <taxon>Gloeophyllaceae</taxon>
        <taxon>Heliocybe</taxon>
    </lineage>
</organism>
<gene>
    <name evidence="1" type="ORF">OE88DRAFT_1320541</name>
</gene>
<dbReference type="InterPro" id="IPR012985">
    <property type="entry name" value="Peptidase_S64_Ssy5"/>
</dbReference>
<sequence>MNESQLFVLVVIAVTPAFDRQSLTKVVIPPLSIWTKPELPSKAIDLLPPLGKLLKNLEYKVSYTTTSTKISFDMVPSSGCPPPFRADSAYEVPHSPTQGPIVPCPEEAALRYHGLPSRPRFVARSSSDEWVPPGFEGYPEVRELRPVGIHPLCSVWEDMVDVAMHIYLTEQNVRYTSLDPVRIGLVDEPAAPVIVWVGVEPSCLYAEQGILVAVGLRDILIRHGIDDVHVEIRESVVTTSAKMYKPALSSSPIVQVSEPFSTSLGISVCSDATPDVQGTATLFFVDSSKPGRLFLLAPRHVLFHPHEIDRYEYRGTGPRRNILLLGKSGMFARIKDIEKEIWGTEYLIAHYKDLLESADKMEDPQAAQARRESTHSDLLKAEGDLEHLRQFLADVRRDWENARDRIIGHVILSPPLTLNAGKGGFTRDFAVIEVNTTKIDSSNFIGNAIDLGTKIPIQTLACWMHPSHTNQPSFKYPSNRLLHFRGTLSTDEMHSPNAKNVDDRGDPTIMVLKHGSSSGLTIGCLNSIRAVVRRPFTDGPTGFSREVIVLPRSSKSGAFSECGDSGAVMINGLGAVAGMLTAGNGATKVSDCSYVTPITCLLECLKECDFSANIFPVAVDVRD</sequence>
<keyword evidence="2" id="KW-1185">Reference proteome</keyword>
<proteinExistence type="predicted"/>
<protein>
    <submittedName>
        <fullName evidence="1">Uncharacterized protein</fullName>
    </submittedName>
</protein>
<dbReference type="OrthoDB" id="5424209at2759"/>
<dbReference type="Proteomes" id="UP000305948">
    <property type="component" value="Unassembled WGS sequence"/>
</dbReference>
<dbReference type="EMBL" id="ML213508">
    <property type="protein sequence ID" value="TFK52959.1"/>
    <property type="molecule type" value="Genomic_DNA"/>
</dbReference>
<dbReference type="AlphaFoldDB" id="A0A5C3N582"/>
<accession>A0A5C3N582</accession>
<reference evidence="1 2" key="1">
    <citation type="journal article" date="2019" name="Nat. Ecol. Evol.">
        <title>Megaphylogeny resolves global patterns of mushroom evolution.</title>
        <authorList>
            <person name="Varga T."/>
            <person name="Krizsan K."/>
            <person name="Foldi C."/>
            <person name="Dima B."/>
            <person name="Sanchez-Garcia M."/>
            <person name="Sanchez-Ramirez S."/>
            <person name="Szollosi G.J."/>
            <person name="Szarkandi J.G."/>
            <person name="Papp V."/>
            <person name="Albert L."/>
            <person name="Andreopoulos W."/>
            <person name="Angelini C."/>
            <person name="Antonin V."/>
            <person name="Barry K.W."/>
            <person name="Bougher N.L."/>
            <person name="Buchanan P."/>
            <person name="Buyck B."/>
            <person name="Bense V."/>
            <person name="Catcheside P."/>
            <person name="Chovatia M."/>
            <person name="Cooper J."/>
            <person name="Damon W."/>
            <person name="Desjardin D."/>
            <person name="Finy P."/>
            <person name="Geml J."/>
            <person name="Haridas S."/>
            <person name="Hughes K."/>
            <person name="Justo A."/>
            <person name="Karasinski D."/>
            <person name="Kautmanova I."/>
            <person name="Kiss B."/>
            <person name="Kocsube S."/>
            <person name="Kotiranta H."/>
            <person name="LaButti K.M."/>
            <person name="Lechner B.E."/>
            <person name="Liimatainen K."/>
            <person name="Lipzen A."/>
            <person name="Lukacs Z."/>
            <person name="Mihaltcheva S."/>
            <person name="Morgado L.N."/>
            <person name="Niskanen T."/>
            <person name="Noordeloos M.E."/>
            <person name="Ohm R.A."/>
            <person name="Ortiz-Santana B."/>
            <person name="Ovrebo C."/>
            <person name="Racz N."/>
            <person name="Riley R."/>
            <person name="Savchenko A."/>
            <person name="Shiryaev A."/>
            <person name="Soop K."/>
            <person name="Spirin V."/>
            <person name="Szebenyi C."/>
            <person name="Tomsovsky M."/>
            <person name="Tulloss R.E."/>
            <person name="Uehling J."/>
            <person name="Grigoriev I.V."/>
            <person name="Vagvolgyi C."/>
            <person name="Papp T."/>
            <person name="Martin F.M."/>
            <person name="Miettinen O."/>
            <person name="Hibbett D.S."/>
            <person name="Nagy L.G."/>
        </authorList>
    </citation>
    <scope>NUCLEOTIDE SEQUENCE [LARGE SCALE GENOMIC DNA]</scope>
    <source>
        <strain evidence="1 2">OMC1185</strain>
    </source>
</reference>
<evidence type="ECO:0000313" key="1">
    <source>
        <dbReference type="EMBL" id="TFK52959.1"/>
    </source>
</evidence>
<dbReference type="STRING" id="5364.A0A5C3N582"/>
<evidence type="ECO:0000313" key="2">
    <source>
        <dbReference type="Proteomes" id="UP000305948"/>
    </source>
</evidence>
<name>A0A5C3N582_9AGAM</name>